<organism evidence="3">
    <name type="scientific">Amanita phalloides</name>
    <name type="common">Death cap</name>
    <dbReference type="NCBI Taxonomy" id="67723"/>
    <lineage>
        <taxon>Eukaryota</taxon>
        <taxon>Fungi</taxon>
        <taxon>Dikarya</taxon>
        <taxon>Basidiomycota</taxon>
        <taxon>Agaricomycotina</taxon>
        <taxon>Agaricomycetes</taxon>
        <taxon>Agaricomycetidae</taxon>
        <taxon>Agaricales</taxon>
        <taxon>Pluteineae</taxon>
        <taxon>Amanitaceae</taxon>
        <taxon>Amanita</taxon>
    </lineage>
</organism>
<keyword evidence="3" id="KW-0496">Mitochondrion</keyword>
<reference evidence="3" key="1">
    <citation type="journal article" name="Front. Microbiol.">
        <title>Comparative Mitogenome Analysis Reveals Mitochondrial Genome Differentiation in Ectomycorrhizal and Asymbiotic Amanita Species.</title>
        <authorList>
            <person name="Li Q."/>
            <person name="He X."/>
            <person name="Ren Y."/>
            <person name="Xiong C."/>
            <person name="Jin X."/>
            <person name="Peng L."/>
            <person name="Huang W."/>
        </authorList>
    </citation>
    <scope>NUCLEOTIDE SEQUENCE</scope>
</reference>
<sequence length="487" mass="55738">MMNKLQILNRLGIILITLIHLFYHIFIFIGIMAIIFYITNFSINIEVYIQWIGSVIDIYSNLFNLSFIFTYLTNDISGSPFLDLTDDFILLNIHLISNNSNHKSKIKSFLINFLYVICILFFIFLFYELIVVDGGFISIIFFLLSYFNSNLILDNFNLSKNKLIEILQLFLLNTLFLMILCYILFFFIYFDIFNIIYCDPTDEFYGSNFNTSSDSSSNSNSDSNSNKNMFSINKNQDSNNNNVYELQDKVSESALVTATNAIIKAIPNLGAAAAGGSLGSAIIKSTSGLPPLQIAALGIATAGLVKTSLHSVNKYTNNSEVKDNFINNEIIDKVKDNNQDNSEIVKEIIDKSVKCPLESGEINQLDISPLETLLSNILTFNILILFVIIIIIILLFNLIIFNKNSNLIILLVNKIFSDKLKFKKDIVDFLEKIVNKYNFLSKKYLVILIIINSFFLFWMLLFNIWITSELTNNIDDYVLVYNYLKQK</sequence>
<keyword evidence="2" id="KW-1133">Transmembrane helix</keyword>
<evidence type="ECO:0000313" key="3">
    <source>
        <dbReference type="EMBL" id="QFZ98680.1"/>
    </source>
</evidence>
<dbReference type="RefSeq" id="YP_009710731.1">
    <property type="nucleotide sequence ID" value="NC_045200.1"/>
</dbReference>
<protein>
    <submittedName>
        <fullName evidence="3">Uncharacterized protein</fullName>
    </submittedName>
</protein>
<feature type="transmembrane region" description="Helical" evidence="2">
    <location>
        <begin position="12"/>
        <end position="39"/>
    </location>
</feature>
<dbReference type="GeneID" id="42437914"/>
<feature type="transmembrane region" description="Helical" evidence="2">
    <location>
        <begin position="378"/>
        <end position="401"/>
    </location>
</feature>
<geneLocation type="mitochondrion" evidence="3"/>
<feature type="transmembrane region" description="Helical" evidence="2">
    <location>
        <begin position="170"/>
        <end position="190"/>
    </location>
</feature>
<dbReference type="EMBL" id="MK993560">
    <property type="protein sequence ID" value="QFZ98680.1"/>
    <property type="molecule type" value="Genomic_DNA"/>
</dbReference>
<evidence type="ECO:0000256" key="2">
    <source>
        <dbReference type="SAM" id="Phobius"/>
    </source>
</evidence>
<feature type="transmembrane region" description="Helical" evidence="2">
    <location>
        <begin position="51"/>
        <end position="72"/>
    </location>
</feature>
<accession>A0A5Q0N2Y2</accession>
<gene>
    <name evidence="3" type="primary">orf487</name>
</gene>
<feature type="transmembrane region" description="Helical" evidence="2">
    <location>
        <begin position="444"/>
        <end position="466"/>
    </location>
</feature>
<evidence type="ECO:0000256" key="1">
    <source>
        <dbReference type="SAM" id="MobiDB-lite"/>
    </source>
</evidence>
<feature type="transmembrane region" description="Helical" evidence="2">
    <location>
        <begin position="136"/>
        <end position="158"/>
    </location>
</feature>
<dbReference type="AlphaFoldDB" id="A0A5Q0N2Y2"/>
<feature type="transmembrane region" description="Helical" evidence="2">
    <location>
        <begin position="109"/>
        <end position="130"/>
    </location>
</feature>
<name>A0A5Q0N2Y2_AMAPH</name>
<proteinExistence type="predicted"/>
<feature type="region of interest" description="Disordered" evidence="1">
    <location>
        <begin position="216"/>
        <end position="236"/>
    </location>
</feature>
<keyword evidence="2" id="KW-0812">Transmembrane</keyword>
<keyword evidence="2" id="KW-0472">Membrane</keyword>